<evidence type="ECO:0000313" key="2">
    <source>
        <dbReference type="Proteomes" id="UP000775213"/>
    </source>
</evidence>
<name>A0AAV7FZ48_DENCH</name>
<dbReference type="AlphaFoldDB" id="A0AAV7FZ48"/>
<dbReference type="Proteomes" id="UP000775213">
    <property type="component" value="Unassembled WGS sequence"/>
</dbReference>
<sequence length="59" mass="6515">MVVRRGGGRSLRISGIDKELQSLLEVKGRAEEGLPKCGGELVIEPRQYPMRADQVSSFN</sequence>
<evidence type="ECO:0000313" key="1">
    <source>
        <dbReference type="EMBL" id="KAH0448684.1"/>
    </source>
</evidence>
<comment type="caution">
    <text evidence="1">The sequence shown here is derived from an EMBL/GenBank/DDBJ whole genome shotgun (WGS) entry which is preliminary data.</text>
</comment>
<reference evidence="1 2" key="1">
    <citation type="journal article" date="2021" name="Hortic Res">
        <title>Chromosome-scale assembly of the Dendrobium chrysotoxum genome enhances the understanding of orchid evolution.</title>
        <authorList>
            <person name="Zhang Y."/>
            <person name="Zhang G.Q."/>
            <person name="Zhang D."/>
            <person name="Liu X.D."/>
            <person name="Xu X.Y."/>
            <person name="Sun W.H."/>
            <person name="Yu X."/>
            <person name="Zhu X."/>
            <person name="Wang Z.W."/>
            <person name="Zhao X."/>
            <person name="Zhong W.Y."/>
            <person name="Chen H."/>
            <person name="Yin W.L."/>
            <person name="Huang T."/>
            <person name="Niu S.C."/>
            <person name="Liu Z.J."/>
        </authorList>
    </citation>
    <scope>NUCLEOTIDE SEQUENCE [LARGE SCALE GENOMIC DNA]</scope>
    <source>
        <strain evidence="1">Lindl</strain>
    </source>
</reference>
<accession>A0AAV7FZ48</accession>
<keyword evidence="2" id="KW-1185">Reference proteome</keyword>
<organism evidence="1 2">
    <name type="scientific">Dendrobium chrysotoxum</name>
    <name type="common">Orchid</name>
    <dbReference type="NCBI Taxonomy" id="161865"/>
    <lineage>
        <taxon>Eukaryota</taxon>
        <taxon>Viridiplantae</taxon>
        <taxon>Streptophyta</taxon>
        <taxon>Embryophyta</taxon>
        <taxon>Tracheophyta</taxon>
        <taxon>Spermatophyta</taxon>
        <taxon>Magnoliopsida</taxon>
        <taxon>Liliopsida</taxon>
        <taxon>Asparagales</taxon>
        <taxon>Orchidaceae</taxon>
        <taxon>Epidendroideae</taxon>
        <taxon>Malaxideae</taxon>
        <taxon>Dendrobiinae</taxon>
        <taxon>Dendrobium</taxon>
    </lineage>
</organism>
<gene>
    <name evidence="1" type="ORF">IEQ34_022484</name>
</gene>
<protein>
    <submittedName>
        <fullName evidence="1">Uncharacterized protein</fullName>
    </submittedName>
</protein>
<dbReference type="EMBL" id="JAGFBR010000019">
    <property type="protein sequence ID" value="KAH0448684.1"/>
    <property type="molecule type" value="Genomic_DNA"/>
</dbReference>
<proteinExistence type="predicted"/>